<comment type="caution">
    <text evidence="1">The sequence shown here is derived from an EMBL/GenBank/DDBJ whole genome shotgun (WGS) entry which is preliminary data.</text>
</comment>
<keyword evidence="2" id="KW-1185">Reference proteome</keyword>
<organism evidence="1 2">
    <name type="scientific">Pelistega suis</name>
    <dbReference type="NCBI Taxonomy" id="1631957"/>
    <lineage>
        <taxon>Bacteria</taxon>
        <taxon>Pseudomonadati</taxon>
        <taxon>Pseudomonadota</taxon>
        <taxon>Betaproteobacteria</taxon>
        <taxon>Burkholderiales</taxon>
        <taxon>Alcaligenaceae</taxon>
        <taxon>Pelistega</taxon>
    </lineage>
</organism>
<dbReference type="AlphaFoldDB" id="A0A849P738"/>
<gene>
    <name evidence="1" type="ORF">HKX39_06530</name>
</gene>
<evidence type="ECO:0000313" key="2">
    <source>
        <dbReference type="Proteomes" id="UP000537862"/>
    </source>
</evidence>
<sequence>MTALLAPSLQKFLDLDTSYREQRTNFSDDFRLRIHRALSWAKKANSSISEDGADLDMVFMSLWISFNAAYAKDINTNSPADRNNFREFLQLICSLDNEQKMYKLVWTTFPKSIRLLLDNPFVFQPFWDFHNGKITETEWQSLFSEAKQQANQALASQETGHLLFIIFDRLYTLRNQIVHGGSTYGSKANRTQLEDACQFLSHCLATILEVMMQNPRDKLWGKPFYPYIGE</sequence>
<protein>
    <recommendedName>
        <fullName evidence="3">Apea-like HEPN domain-containing protein</fullName>
    </recommendedName>
</protein>
<evidence type="ECO:0000313" key="1">
    <source>
        <dbReference type="EMBL" id="NOL51823.1"/>
    </source>
</evidence>
<accession>A0A849P738</accession>
<reference evidence="1 2" key="1">
    <citation type="submission" date="2020-05" db="EMBL/GenBank/DDBJ databases">
        <authorList>
            <person name="Niu N."/>
        </authorList>
    </citation>
    <scope>NUCLEOTIDE SEQUENCE [LARGE SCALE GENOMIC DNA]</scope>
    <source>
        <strain evidence="1 2">3340-03</strain>
    </source>
</reference>
<proteinExistence type="predicted"/>
<dbReference type="Proteomes" id="UP000537862">
    <property type="component" value="Unassembled WGS sequence"/>
</dbReference>
<dbReference type="RefSeq" id="WP_171680521.1">
    <property type="nucleotide sequence ID" value="NZ_JABGBN010000004.1"/>
</dbReference>
<name>A0A849P738_9BURK</name>
<evidence type="ECO:0008006" key="3">
    <source>
        <dbReference type="Google" id="ProtNLM"/>
    </source>
</evidence>
<dbReference type="EMBL" id="JABGBN010000004">
    <property type="protein sequence ID" value="NOL51823.1"/>
    <property type="molecule type" value="Genomic_DNA"/>
</dbReference>